<evidence type="ECO:0000313" key="10">
    <source>
        <dbReference type="EMBL" id="MDA3732070.1"/>
    </source>
</evidence>
<dbReference type="InterPro" id="IPR028366">
    <property type="entry name" value="PhoU"/>
</dbReference>
<feature type="coiled-coil region" evidence="8">
    <location>
        <begin position="4"/>
        <end position="31"/>
    </location>
</feature>
<evidence type="ECO:0000313" key="11">
    <source>
        <dbReference type="Proteomes" id="UP001169242"/>
    </source>
</evidence>
<feature type="domain" description="PhoU" evidence="9">
    <location>
        <begin position="19"/>
        <end position="104"/>
    </location>
</feature>
<evidence type="ECO:0000256" key="4">
    <source>
        <dbReference type="ARBA" id="ARBA00022448"/>
    </source>
</evidence>
<comment type="subcellular location">
    <subcellularLocation>
        <location evidence="1 7">Cytoplasm</location>
    </subcellularLocation>
</comment>
<sequence>MSPRRVFEKELEDLRLEMIKMGNQVETLVANTIEAVTEQNKELAKQVIKSDDLIDEMEVEIEKKCVSLITHQQPIARDLRLIMSMLKSVTDMERIGDHCEDICTYSLTLEDGVWTKEIAYKRHIEKMATHVREMLSRTLDNFMQKDLDKLKEICEYDDKIDEEFTKIFKEITIEMSKNSEFVPSGAAYIMIVKYLERIADHITNIAEWLIYNLTGEL</sequence>
<keyword evidence="8" id="KW-0175">Coiled coil</keyword>
<dbReference type="Pfam" id="PF01895">
    <property type="entry name" value="PhoU"/>
    <property type="match status" value="2"/>
</dbReference>
<evidence type="ECO:0000256" key="8">
    <source>
        <dbReference type="SAM" id="Coils"/>
    </source>
</evidence>
<gene>
    <name evidence="10" type="primary">phoU</name>
    <name evidence="10" type="ORF">PBV87_11310</name>
</gene>
<dbReference type="GO" id="GO:0045936">
    <property type="term" value="P:negative regulation of phosphate metabolic process"/>
    <property type="evidence" value="ECO:0007669"/>
    <property type="project" value="InterPro"/>
</dbReference>
<dbReference type="Gene3D" id="1.20.58.220">
    <property type="entry name" value="Phosphate transport system protein phou homolog 2, domain 2"/>
    <property type="match status" value="1"/>
</dbReference>
<feature type="domain" description="PhoU" evidence="9">
    <location>
        <begin position="124"/>
        <end position="208"/>
    </location>
</feature>
<evidence type="ECO:0000256" key="2">
    <source>
        <dbReference type="ARBA" id="ARBA00008107"/>
    </source>
</evidence>
<evidence type="ECO:0000256" key="1">
    <source>
        <dbReference type="ARBA" id="ARBA00004496"/>
    </source>
</evidence>
<dbReference type="RefSeq" id="WP_271012358.1">
    <property type="nucleotide sequence ID" value="NZ_JAQIFT010000045.1"/>
</dbReference>
<dbReference type="GO" id="GO:0030643">
    <property type="term" value="P:intracellular phosphate ion homeostasis"/>
    <property type="evidence" value="ECO:0007669"/>
    <property type="project" value="InterPro"/>
</dbReference>
<keyword evidence="6 7" id="KW-0592">Phosphate transport</keyword>
<dbReference type="GO" id="GO:0005737">
    <property type="term" value="C:cytoplasm"/>
    <property type="evidence" value="ECO:0007669"/>
    <property type="project" value="UniProtKB-SubCell"/>
</dbReference>
<keyword evidence="5 7" id="KW-0963">Cytoplasm</keyword>
<dbReference type="AlphaFoldDB" id="A0AA42DN42"/>
<comment type="caution">
    <text evidence="10">The sequence shown here is derived from an EMBL/GenBank/DDBJ whole genome shotgun (WGS) entry which is preliminary data.</text>
</comment>
<accession>A0AA42DN42</accession>
<keyword evidence="11" id="KW-1185">Reference proteome</keyword>
<name>A0AA42DN42_9FIRM</name>
<dbReference type="NCBIfam" id="TIGR02135">
    <property type="entry name" value="phoU_full"/>
    <property type="match status" value="1"/>
</dbReference>
<evidence type="ECO:0000256" key="7">
    <source>
        <dbReference type="PIRNR" id="PIRNR003107"/>
    </source>
</evidence>
<evidence type="ECO:0000259" key="9">
    <source>
        <dbReference type="Pfam" id="PF01895"/>
    </source>
</evidence>
<comment type="similarity">
    <text evidence="2 7">Belongs to the PhoU family.</text>
</comment>
<evidence type="ECO:0000256" key="6">
    <source>
        <dbReference type="ARBA" id="ARBA00022592"/>
    </source>
</evidence>
<dbReference type="PANTHER" id="PTHR42930">
    <property type="entry name" value="PHOSPHATE-SPECIFIC TRANSPORT SYSTEM ACCESSORY PROTEIN PHOU"/>
    <property type="match status" value="1"/>
</dbReference>
<dbReference type="PANTHER" id="PTHR42930:SF3">
    <property type="entry name" value="PHOSPHATE-SPECIFIC TRANSPORT SYSTEM ACCESSORY PROTEIN PHOU"/>
    <property type="match status" value="1"/>
</dbReference>
<evidence type="ECO:0000256" key="5">
    <source>
        <dbReference type="ARBA" id="ARBA00022490"/>
    </source>
</evidence>
<dbReference type="Proteomes" id="UP001169242">
    <property type="component" value="Unassembled WGS sequence"/>
</dbReference>
<protein>
    <recommendedName>
        <fullName evidence="7">Phosphate-specific transport system accessory protein PhoU</fullName>
    </recommendedName>
</protein>
<dbReference type="InterPro" id="IPR038078">
    <property type="entry name" value="PhoU-like_sf"/>
</dbReference>
<organism evidence="10 11">
    <name type="scientific">Holtiella tumoricola</name>
    <dbReference type="NCBI Taxonomy" id="3018743"/>
    <lineage>
        <taxon>Bacteria</taxon>
        <taxon>Bacillati</taxon>
        <taxon>Bacillota</taxon>
        <taxon>Clostridia</taxon>
        <taxon>Lachnospirales</taxon>
        <taxon>Cellulosilyticaceae</taxon>
        <taxon>Holtiella</taxon>
    </lineage>
</organism>
<dbReference type="EMBL" id="JAQIFT010000045">
    <property type="protein sequence ID" value="MDA3732070.1"/>
    <property type="molecule type" value="Genomic_DNA"/>
</dbReference>
<dbReference type="SUPFAM" id="SSF109755">
    <property type="entry name" value="PhoU-like"/>
    <property type="match status" value="1"/>
</dbReference>
<keyword evidence="4 7" id="KW-0813">Transport</keyword>
<dbReference type="PIRSF" id="PIRSF003107">
    <property type="entry name" value="PhoU"/>
    <property type="match status" value="1"/>
</dbReference>
<comment type="subunit">
    <text evidence="3 7">Homodimer.</text>
</comment>
<proteinExistence type="inferred from homology"/>
<dbReference type="FunFam" id="1.20.58.220:FF:000004">
    <property type="entry name" value="Phosphate-specific transport system accessory protein PhoU"/>
    <property type="match status" value="1"/>
</dbReference>
<comment type="function">
    <text evidence="7">Plays a role in the regulation of phosphate uptake.</text>
</comment>
<dbReference type="GO" id="GO:0006817">
    <property type="term" value="P:phosphate ion transport"/>
    <property type="evidence" value="ECO:0007669"/>
    <property type="project" value="UniProtKB-KW"/>
</dbReference>
<evidence type="ECO:0000256" key="3">
    <source>
        <dbReference type="ARBA" id="ARBA00011738"/>
    </source>
</evidence>
<reference evidence="10" key="1">
    <citation type="journal article" date="2023" name="Int. J. Syst. Evol. Microbiol.">
        <title>&lt;i&gt;Holtiella tumoricola&lt;/i&gt; gen. nov. sp. nov., isolated from a human clinical sample.</title>
        <authorList>
            <person name="Allen-Vercoe E."/>
            <person name="Daigneault M.C."/>
            <person name="Vancuren S.J."/>
            <person name="Cochrane K."/>
            <person name="O'Neal L.L."/>
            <person name="Sankaranarayanan K."/>
            <person name="Lawson P.A."/>
        </authorList>
    </citation>
    <scope>NUCLEOTIDE SEQUENCE</scope>
    <source>
        <strain evidence="10">CC70A</strain>
    </source>
</reference>
<dbReference type="InterPro" id="IPR026022">
    <property type="entry name" value="PhoU_dom"/>
</dbReference>